<dbReference type="CDD" id="cd06661">
    <property type="entry name" value="GGCT_like"/>
    <property type="match status" value="1"/>
</dbReference>
<accession>A0ABM1B5L2</accession>
<dbReference type="Pfam" id="PF06094">
    <property type="entry name" value="GGACT"/>
    <property type="match status" value="1"/>
</dbReference>
<keyword evidence="4" id="KW-1185">Reference proteome</keyword>
<dbReference type="SUPFAM" id="SSF110857">
    <property type="entry name" value="Gamma-glutamyl cyclotransferase-like"/>
    <property type="match status" value="1"/>
</dbReference>
<proteinExistence type="inferred from homology"/>
<dbReference type="PANTHER" id="PTHR12510:SF4">
    <property type="entry name" value="GAMMA-GLUTAMYLAMINECYCLOTRANSFERASE"/>
    <property type="match status" value="1"/>
</dbReference>
<evidence type="ECO:0000313" key="5">
    <source>
        <dbReference type="RefSeq" id="XP_013775291.1"/>
    </source>
</evidence>
<dbReference type="GeneID" id="106460151"/>
<evidence type="ECO:0000256" key="2">
    <source>
        <dbReference type="RuleBase" id="RU367036"/>
    </source>
</evidence>
<dbReference type="Proteomes" id="UP000694941">
    <property type="component" value="Unplaced"/>
</dbReference>
<sequence>MTSENRHLVFVYGTLKNGEPNFQWLCNPHHGSAKFLGKVKTKKRWPLVIASRYNVPYLLYCEEKGKNVIGEVYEVNDRMLEKLDELENHPTYYERKQEDVCIIQSTSFEGTATAGDCLRVWMYFLKNYKPELLNLPYHEDYSSKGPHGLEYMERYRRTEGNMHYSDVQLYF</sequence>
<evidence type="ECO:0000256" key="1">
    <source>
        <dbReference type="ARBA" id="ARBA00008861"/>
    </source>
</evidence>
<feature type="domain" description="Gamma-glutamylcyclotransferase AIG2-like" evidence="3">
    <location>
        <begin position="9"/>
        <end position="142"/>
    </location>
</feature>
<evidence type="ECO:0000313" key="4">
    <source>
        <dbReference type="Proteomes" id="UP000694941"/>
    </source>
</evidence>
<dbReference type="Gene3D" id="3.10.490.10">
    <property type="entry name" value="Gamma-glutamyl cyclotransferase-like"/>
    <property type="match status" value="1"/>
</dbReference>
<organism evidence="4 5">
    <name type="scientific">Limulus polyphemus</name>
    <name type="common">Atlantic horseshoe crab</name>
    <dbReference type="NCBI Taxonomy" id="6850"/>
    <lineage>
        <taxon>Eukaryota</taxon>
        <taxon>Metazoa</taxon>
        <taxon>Ecdysozoa</taxon>
        <taxon>Arthropoda</taxon>
        <taxon>Chelicerata</taxon>
        <taxon>Merostomata</taxon>
        <taxon>Xiphosura</taxon>
        <taxon>Limulidae</taxon>
        <taxon>Limulus</taxon>
    </lineage>
</organism>
<dbReference type="RefSeq" id="XP_013775291.1">
    <property type="nucleotide sequence ID" value="XM_013919837.2"/>
</dbReference>
<dbReference type="PANTHER" id="PTHR12510">
    <property type="entry name" value="TROPONIN C-AKIN-1 PROTEIN"/>
    <property type="match status" value="1"/>
</dbReference>
<dbReference type="InterPro" id="IPR013024">
    <property type="entry name" value="GGCT-like"/>
</dbReference>
<dbReference type="InterPro" id="IPR036568">
    <property type="entry name" value="GGCT-like_sf"/>
</dbReference>
<gene>
    <name evidence="5" type="primary">LOC106460151</name>
</gene>
<reference evidence="5" key="1">
    <citation type="submission" date="2025-08" db="UniProtKB">
        <authorList>
            <consortium name="RefSeq"/>
        </authorList>
    </citation>
    <scope>IDENTIFICATION</scope>
    <source>
        <tissue evidence="5">Muscle</tissue>
    </source>
</reference>
<evidence type="ECO:0000259" key="3">
    <source>
        <dbReference type="Pfam" id="PF06094"/>
    </source>
</evidence>
<protein>
    <recommendedName>
        <fullName evidence="2">Gamma-glutamylcyclotransferase family protein</fullName>
    </recommendedName>
</protein>
<dbReference type="InterPro" id="IPR039126">
    <property type="entry name" value="GGACT"/>
</dbReference>
<comment type="similarity">
    <text evidence="1 2">Belongs to the gamma-glutamylcyclotransferase family.</text>
</comment>
<dbReference type="InterPro" id="IPR009288">
    <property type="entry name" value="AIG2-like_dom"/>
</dbReference>
<name>A0ABM1B5L2_LIMPO</name>